<dbReference type="AlphaFoldDB" id="A0A0H1BI97"/>
<keyword evidence="2" id="KW-1185">Reference proteome</keyword>
<proteinExistence type="predicted"/>
<gene>
    <name evidence="1" type="ORF">EMPG_13456</name>
</gene>
<protein>
    <submittedName>
        <fullName evidence="1">Uncharacterized protein</fullName>
    </submittedName>
</protein>
<comment type="caution">
    <text evidence="1">The sequence shown here is derived from an EMBL/GenBank/DDBJ whole genome shotgun (WGS) entry which is preliminary data.</text>
</comment>
<evidence type="ECO:0000313" key="1">
    <source>
        <dbReference type="EMBL" id="KLJ11259.1"/>
    </source>
</evidence>
<sequence>MVHSGFKNPKIIELSFSFIVIQGLRIKSRLSLRHQLTASDQHISCLEGLNYRDLIDLDFKYSENVEILESNYLRSVVSYFISHICLIRKPYSRDKRPKELNLKILQVDPSKSQLQANRQWQSQVPPSQDI</sequence>
<reference evidence="2" key="1">
    <citation type="journal article" date="2015" name="PLoS Genet.">
        <title>The dynamic genome and transcriptome of the human fungal pathogen Blastomyces and close relative Emmonsia.</title>
        <authorList>
            <person name="Munoz J.F."/>
            <person name="Gauthier G.M."/>
            <person name="Desjardins C.A."/>
            <person name="Gallo J.E."/>
            <person name="Holder J."/>
            <person name="Sullivan T.D."/>
            <person name="Marty A.J."/>
            <person name="Carmen J.C."/>
            <person name="Chen Z."/>
            <person name="Ding L."/>
            <person name="Gujja S."/>
            <person name="Magrini V."/>
            <person name="Misas E."/>
            <person name="Mitreva M."/>
            <person name="Priest M."/>
            <person name="Saif S."/>
            <person name="Whiston E.A."/>
            <person name="Young S."/>
            <person name="Zeng Q."/>
            <person name="Goldman W.E."/>
            <person name="Mardis E.R."/>
            <person name="Taylor J.W."/>
            <person name="McEwen J.G."/>
            <person name="Clay O.K."/>
            <person name="Klein B.S."/>
            <person name="Cuomo C.A."/>
        </authorList>
    </citation>
    <scope>NUCLEOTIDE SEQUENCE [LARGE SCALE GENOMIC DNA]</scope>
    <source>
        <strain evidence="2">UAMH 139</strain>
    </source>
</reference>
<dbReference type="EMBL" id="LDEV01001653">
    <property type="protein sequence ID" value="KLJ11259.1"/>
    <property type="molecule type" value="Genomic_DNA"/>
</dbReference>
<evidence type="ECO:0000313" key="2">
    <source>
        <dbReference type="Proteomes" id="UP000053573"/>
    </source>
</evidence>
<accession>A0A0H1BI97</accession>
<organism evidence="1 2">
    <name type="scientific">Blastomyces silverae</name>
    <dbReference type="NCBI Taxonomy" id="2060906"/>
    <lineage>
        <taxon>Eukaryota</taxon>
        <taxon>Fungi</taxon>
        <taxon>Dikarya</taxon>
        <taxon>Ascomycota</taxon>
        <taxon>Pezizomycotina</taxon>
        <taxon>Eurotiomycetes</taxon>
        <taxon>Eurotiomycetidae</taxon>
        <taxon>Onygenales</taxon>
        <taxon>Ajellomycetaceae</taxon>
        <taxon>Blastomyces</taxon>
    </lineage>
</organism>
<name>A0A0H1BI97_9EURO</name>
<dbReference type="Proteomes" id="UP000053573">
    <property type="component" value="Unassembled WGS sequence"/>
</dbReference>